<evidence type="ECO:0000313" key="1">
    <source>
        <dbReference type="EMBL" id="SHH86197.1"/>
    </source>
</evidence>
<dbReference type="Proteomes" id="UP000184211">
    <property type="component" value="Unassembled WGS sequence"/>
</dbReference>
<dbReference type="STRING" id="870908.SAMN04488044_0109"/>
<evidence type="ECO:0000313" key="2">
    <source>
        <dbReference type="Proteomes" id="UP000184211"/>
    </source>
</evidence>
<protein>
    <submittedName>
        <fullName evidence="1">Methyltransferase domain-containing protein</fullName>
    </submittedName>
</protein>
<dbReference type="Pfam" id="PF13489">
    <property type="entry name" value="Methyltransf_23"/>
    <property type="match status" value="1"/>
</dbReference>
<dbReference type="AlphaFoldDB" id="A0A1M5WFI8"/>
<dbReference type="InterPro" id="IPR029063">
    <property type="entry name" value="SAM-dependent_MTases_sf"/>
</dbReference>
<organism evidence="1 2">
    <name type="scientific">Cognatishimia maritima</name>
    <dbReference type="NCBI Taxonomy" id="870908"/>
    <lineage>
        <taxon>Bacteria</taxon>
        <taxon>Pseudomonadati</taxon>
        <taxon>Pseudomonadota</taxon>
        <taxon>Alphaproteobacteria</taxon>
        <taxon>Rhodobacterales</taxon>
        <taxon>Paracoccaceae</taxon>
        <taxon>Cognatishimia</taxon>
    </lineage>
</organism>
<proteinExistence type="predicted"/>
<gene>
    <name evidence="1" type="ORF">SAMN04488044_0109</name>
</gene>
<keyword evidence="2" id="KW-1185">Reference proteome</keyword>
<dbReference type="Gene3D" id="3.40.50.150">
    <property type="entry name" value="Vaccinia Virus protein VP39"/>
    <property type="match status" value="1"/>
</dbReference>
<dbReference type="GO" id="GO:0032259">
    <property type="term" value="P:methylation"/>
    <property type="evidence" value="ECO:0007669"/>
    <property type="project" value="UniProtKB-KW"/>
</dbReference>
<keyword evidence="1" id="KW-0808">Transferase</keyword>
<sequence>MHGYWKDFCVVDDEAPDLGGNLLHGDTQAITPALWRFLIDRFSPRTVLDIGAGEGNALSFFHRQGIIAHGFDGLPRNVLNAKYPIALHDLKAGPYIYPCDLVHCVEVVEHIKEEFIDNLLKTLINAPIVMMTHALPGQKGHHHVNTQPEAYWIDKMSEYGYALSLDNAKFREIASRENADSYFGESGLIFLRRLSDHP</sequence>
<dbReference type="RefSeq" id="WP_072794297.1">
    <property type="nucleotide sequence ID" value="NZ_FQWM01000011.1"/>
</dbReference>
<name>A0A1M5WFI8_9RHOB</name>
<accession>A0A1M5WFI8</accession>
<dbReference type="SUPFAM" id="SSF53335">
    <property type="entry name" value="S-adenosyl-L-methionine-dependent methyltransferases"/>
    <property type="match status" value="1"/>
</dbReference>
<reference evidence="2" key="1">
    <citation type="submission" date="2016-11" db="EMBL/GenBank/DDBJ databases">
        <authorList>
            <person name="Varghese N."/>
            <person name="Submissions S."/>
        </authorList>
    </citation>
    <scope>NUCLEOTIDE SEQUENCE [LARGE SCALE GENOMIC DNA]</scope>
    <source>
        <strain evidence="2">DSM 28223</strain>
    </source>
</reference>
<dbReference type="EMBL" id="FQWM01000011">
    <property type="protein sequence ID" value="SHH86197.1"/>
    <property type="molecule type" value="Genomic_DNA"/>
</dbReference>
<dbReference type="GO" id="GO:0008168">
    <property type="term" value="F:methyltransferase activity"/>
    <property type="evidence" value="ECO:0007669"/>
    <property type="project" value="UniProtKB-KW"/>
</dbReference>
<keyword evidence="1" id="KW-0489">Methyltransferase</keyword>
<dbReference type="OrthoDB" id="9791837at2"/>